<protein>
    <submittedName>
        <fullName evidence="1">Uncharacterized protein</fullName>
    </submittedName>
</protein>
<keyword evidence="2" id="KW-1185">Reference proteome</keyword>
<reference evidence="1" key="1">
    <citation type="journal article" date="2024" name="Antonie Van Leeuwenhoek">
        <title>Bradyrhizobium ontarionense sp. nov., a novel bacterial symbiont isolated from Aeschynomene indica (Indian jointvetch), harbours photosynthesis, nitrogen fixation and nitrous oxide (N2O) reductase genes.</title>
        <authorList>
            <person name="Bromfield E.S.P."/>
            <person name="Cloutier S."/>
        </authorList>
    </citation>
    <scope>NUCLEOTIDE SEQUENCE</scope>
    <source>
        <strain evidence="1">A19</strain>
    </source>
</reference>
<evidence type="ECO:0000313" key="1">
    <source>
        <dbReference type="EMBL" id="UFZ01967.1"/>
    </source>
</evidence>
<dbReference type="EMBL" id="CP088156">
    <property type="protein sequence ID" value="UFZ01967.1"/>
    <property type="molecule type" value="Genomic_DNA"/>
</dbReference>
<organism evidence="1 2">
    <name type="scientific">Bradyrhizobium ontarionense</name>
    <dbReference type="NCBI Taxonomy" id="2898149"/>
    <lineage>
        <taxon>Bacteria</taxon>
        <taxon>Pseudomonadati</taxon>
        <taxon>Pseudomonadota</taxon>
        <taxon>Alphaproteobacteria</taxon>
        <taxon>Hyphomicrobiales</taxon>
        <taxon>Nitrobacteraceae</taxon>
        <taxon>Bradyrhizobium</taxon>
    </lineage>
</organism>
<proteinExistence type="predicted"/>
<gene>
    <name evidence="1" type="ORF">LQG66_21925</name>
</gene>
<accession>A0ABY3R4I1</accession>
<evidence type="ECO:0000313" key="2">
    <source>
        <dbReference type="Proteomes" id="UP001431010"/>
    </source>
</evidence>
<dbReference type="Proteomes" id="UP001431010">
    <property type="component" value="Chromosome"/>
</dbReference>
<name>A0ABY3R4I1_9BRAD</name>
<dbReference type="RefSeq" id="WP_231317760.1">
    <property type="nucleotide sequence ID" value="NZ_CP088156.1"/>
</dbReference>
<sequence>MTESLGRSFARRDWSSGKSNRCVCAIADDHRGDLLSLSREIRRGEKLISPAASVRSANPDLPRLKIPFAFPEFVLFFCHPASPRGAFRDRHETRGGDAVAARCRSMSFNGMRTNDALADVKLRGPGAPMLALTSRGMLAHRAEDGG</sequence>